<dbReference type="GO" id="GO:0016787">
    <property type="term" value="F:hydrolase activity"/>
    <property type="evidence" value="ECO:0007669"/>
    <property type="project" value="UniProtKB-KW"/>
</dbReference>
<dbReference type="CDD" id="cd09274">
    <property type="entry name" value="RNase_HI_RT_Ty3"/>
    <property type="match status" value="1"/>
</dbReference>
<dbReference type="InterPro" id="IPR041373">
    <property type="entry name" value="RT_RNaseH"/>
</dbReference>
<dbReference type="AlphaFoldDB" id="A0AAV2DAG3"/>
<dbReference type="Pfam" id="PF17917">
    <property type="entry name" value="RT_RNaseH"/>
    <property type="match status" value="1"/>
</dbReference>
<feature type="domain" description="Reverse transcriptase RNase H-like" evidence="7">
    <location>
        <begin position="5"/>
        <end position="79"/>
    </location>
</feature>
<evidence type="ECO:0000256" key="2">
    <source>
        <dbReference type="ARBA" id="ARBA00022695"/>
    </source>
</evidence>
<keyword evidence="6" id="KW-0695">RNA-directed DNA polymerase</keyword>
<dbReference type="EMBL" id="OZ034815">
    <property type="protein sequence ID" value="CAL1370495.1"/>
    <property type="molecule type" value="Genomic_DNA"/>
</dbReference>
<dbReference type="Proteomes" id="UP001497516">
    <property type="component" value="Chromosome 2"/>
</dbReference>
<evidence type="ECO:0000256" key="1">
    <source>
        <dbReference type="ARBA" id="ARBA00022679"/>
    </source>
</evidence>
<dbReference type="InterPro" id="IPR043502">
    <property type="entry name" value="DNA/RNA_pol_sf"/>
</dbReference>
<dbReference type="GO" id="GO:0003964">
    <property type="term" value="F:RNA-directed DNA polymerase activity"/>
    <property type="evidence" value="ECO:0007669"/>
    <property type="project" value="UniProtKB-KW"/>
</dbReference>
<evidence type="ECO:0000313" key="8">
    <source>
        <dbReference type="EMBL" id="CAL1370495.1"/>
    </source>
</evidence>
<keyword evidence="1" id="KW-0808">Transferase</keyword>
<reference evidence="8 9" key="1">
    <citation type="submission" date="2024-04" db="EMBL/GenBank/DDBJ databases">
        <authorList>
            <person name="Fracassetti M."/>
        </authorList>
    </citation>
    <scope>NUCLEOTIDE SEQUENCE [LARGE SCALE GENOMIC DNA]</scope>
</reference>
<organism evidence="8 9">
    <name type="scientific">Linum trigynum</name>
    <dbReference type="NCBI Taxonomy" id="586398"/>
    <lineage>
        <taxon>Eukaryota</taxon>
        <taxon>Viridiplantae</taxon>
        <taxon>Streptophyta</taxon>
        <taxon>Embryophyta</taxon>
        <taxon>Tracheophyta</taxon>
        <taxon>Spermatophyta</taxon>
        <taxon>Magnoliopsida</taxon>
        <taxon>eudicotyledons</taxon>
        <taxon>Gunneridae</taxon>
        <taxon>Pentapetalae</taxon>
        <taxon>rosids</taxon>
        <taxon>fabids</taxon>
        <taxon>Malpighiales</taxon>
        <taxon>Linaceae</taxon>
        <taxon>Linum</taxon>
    </lineage>
</organism>
<dbReference type="PANTHER" id="PTHR34072">
    <property type="entry name" value="ENZYMATIC POLYPROTEIN-RELATED"/>
    <property type="match status" value="1"/>
</dbReference>
<evidence type="ECO:0000256" key="5">
    <source>
        <dbReference type="ARBA" id="ARBA00022801"/>
    </source>
</evidence>
<evidence type="ECO:0000259" key="7">
    <source>
        <dbReference type="Pfam" id="PF17917"/>
    </source>
</evidence>
<proteinExistence type="predicted"/>
<dbReference type="GO" id="GO:0004519">
    <property type="term" value="F:endonuclease activity"/>
    <property type="evidence" value="ECO:0007669"/>
    <property type="project" value="UniProtKB-KW"/>
</dbReference>
<evidence type="ECO:0000256" key="6">
    <source>
        <dbReference type="ARBA" id="ARBA00022918"/>
    </source>
</evidence>
<dbReference type="PANTHER" id="PTHR34072:SF41">
    <property type="entry name" value="REVERSE TRANSCRIPTASE_RETROTRANSPOSON-DERIVED PROTEIN RNASE H-LIKE DOMAIN-CONTAINING PROTEIN"/>
    <property type="match status" value="1"/>
</dbReference>
<keyword evidence="3" id="KW-0540">Nuclease</keyword>
<keyword evidence="9" id="KW-1185">Reference proteome</keyword>
<keyword evidence="5" id="KW-0378">Hydrolase</keyword>
<evidence type="ECO:0000313" key="9">
    <source>
        <dbReference type="Proteomes" id="UP001497516"/>
    </source>
</evidence>
<gene>
    <name evidence="8" type="ORF">LTRI10_LOCUS12618</name>
</gene>
<sequence>MQDGHPIAFESRKLSETERRYTIQEKEMTVVVHCLRTWRHYLLGSKFVVKTDNVATSYFLTQKKLTLKQARWQDFLAEFDFVMEYNPGKANSVADALSRKSAAASISPPMFPFKERIVEGLGHDPFAKTIADYIEQGKTRRFWMKDGLIMTKVERVFMPRCANLMKEIMKEC</sequence>
<evidence type="ECO:0000256" key="3">
    <source>
        <dbReference type="ARBA" id="ARBA00022722"/>
    </source>
</evidence>
<keyword evidence="2" id="KW-0548">Nucleotidyltransferase</keyword>
<keyword evidence="4" id="KW-0255">Endonuclease</keyword>
<dbReference type="SUPFAM" id="SSF56672">
    <property type="entry name" value="DNA/RNA polymerases"/>
    <property type="match status" value="1"/>
</dbReference>
<name>A0AAV2DAG3_9ROSI</name>
<evidence type="ECO:0000256" key="4">
    <source>
        <dbReference type="ARBA" id="ARBA00022759"/>
    </source>
</evidence>
<accession>A0AAV2DAG3</accession>
<protein>
    <recommendedName>
        <fullName evidence="7">Reverse transcriptase RNase H-like domain-containing protein</fullName>
    </recommendedName>
</protein>